<protein>
    <submittedName>
        <fullName evidence="2">Uncharacterized protein</fullName>
    </submittedName>
</protein>
<evidence type="ECO:0000313" key="2">
    <source>
        <dbReference type="EMBL" id="OOQ90681.1"/>
    </source>
</evidence>
<sequence>MMNKDAVLRTYIDDYAPVAELLDEAKADTATLAQFQDVLHQYQERLRPAVAAKLEQLKNIIPKLAPKPRALAQWRFEHIFATDEPEPSPKRKADALGDTSDSEESGSDDGMFNFIADNDMDNDNMDNGMNNDE</sequence>
<feature type="region of interest" description="Disordered" evidence="1">
    <location>
        <begin position="80"/>
        <end position="133"/>
    </location>
</feature>
<gene>
    <name evidence="2" type="ORF">PEBR_03218</name>
</gene>
<reference evidence="3" key="1">
    <citation type="submission" date="2015-09" db="EMBL/GenBank/DDBJ databases">
        <authorList>
            <person name="Fill T.P."/>
            <person name="Baretta J.F."/>
            <person name="de Almeida L.G."/>
            <person name="Rocha M."/>
            <person name="de Souza D.H."/>
            <person name="Malavazi I."/>
            <person name="Cerdeira L.T."/>
            <person name="Hong H."/>
            <person name="Samborskyy M."/>
            <person name="de Vasconcelos A.T."/>
            <person name="Leadlay P."/>
            <person name="Rodrigues-Filho E."/>
        </authorList>
    </citation>
    <scope>NUCLEOTIDE SEQUENCE [LARGE SCALE GENOMIC DNA]</scope>
    <source>
        <strain evidence="3">LaBioMMi 136</strain>
    </source>
</reference>
<dbReference type="Proteomes" id="UP000190744">
    <property type="component" value="Unassembled WGS sequence"/>
</dbReference>
<organism evidence="2 3">
    <name type="scientific">Penicillium brasilianum</name>
    <dbReference type="NCBI Taxonomy" id="104259"/>
    <lineage>
        <taxon>Eukaryota</taxon>
        <taxon>Fungi</taxon>
        <taxon>Dikarya</taxon>
        <taxon>Ascomycota</taxon>
        <taxon>Pezizomycotina</taxon>
        <taxon>Eurotiomycetes</taxon>
        <taxon>Eurotiomycetidae</taxon>
        <taxon>Eurotiales</taxon>
        <taxon>Aspergillaceae</taxon>
        <taxon>Penicillium</taxon>
    </lineage>
</organism>
<feature type="compositionally biased region" description="Basic and acidic residues" evidence="1">
    <location>
        <begin position="80"/>
        <end position="95"/>
    </location>
</feature>
<dbReference type="EMBL" id="LJBN01000046">
    <property type="protein sequence ID" value="OOQ90681.1"/>
    <property type="molecule type" value="Genomic_DNA"/>
</dbReference>
<name>A0A1S9RZD1_PENBI</name>
<comment type="caution">
    <text evidence="2">The sequence shown here is derived from an EMBL/GenBank/DDBJ whole genome shotgun (WGS) entry which is preliminary data.</text>
</comment>
<evidence type="ECO:0000256" key="1">
    <source>
        <dbReference type="SAM" id="MobiDB-lite"/>
    </source>
</evidence>
<evidence type="ECO:0000313" key="3">
    <source>
        <dbReference type="Proteomes" id="UP000190744"/>
    </source>
</evidence>
<accession>A0A1S9RZD1</accession>
<dbReference type="AlphaFoldDB" id="A0A1S9RZD1"/>
<proteinExistence type="predicted"/>